<feature type="transmembrane region" description="Helical" evidence="1">
    <location>
        <begin position="12"/>
        <end position="35"/>
    </location>
</feature>
<evidence type="ECO:0000313" key="2">
    <source>
        <dbReference type="EMBL" id="MBP0441070.1"/>
    </source>
</evidence>
<protein>
    <submittedName>
        <fullName evidence="2">DUF2243 domain-containing protein</fullName>
    </submittedName>
</protein>
<dbReference type="RefSeq" id="WP_209337104.1">
    <property type="nucleotide sequence ID" value="NZ_JAGIYY010000011.1"/>
</dbReference>
<keyword evidence="1" id="KW-0812">Transmembrane</keyword>
<dbReference type="Pfam" id="PF10002">
    <property type="entry name" value="DUF2243"/>
    <property type="match status" value="1"/>
</dbReference>
<dbReference type="InterPro" id="IPR018719">
    <property type="entry name" value="DUF2243_membrane"/>
</dbReference>
<keyword evidence="1" id="KW-0472">Membrane</keyword>
<dbReference type="AlphaFoldDB" id="A0A8J7R7U9"/>
<comment type="caution">
    <text evidence="2">The sequence shown here is derived from an EMBL/GenBank/DDBJ whole genome shotgun (WGS) entry which is preliminary data.</text>
</comment>
<organism evidence="2 3">
    <name type="scientific">Tianweitania sediminis</name>
    <dbReference type="NCBI Taxonomy" id="1502156"/>
    <lineage>
        <taxon>Bacteria</taxon>
        <taxon>Pseudomonadati</taxon>
        <taxon>Pseudomonadota</taxon>
        <taxon>Alphaproteobacteria</taxon>
        <taxon>Hyphomicrobiales</taxon>
        <taxon>Phyllobacteriaceae</taxon>
        <taxon>Tianweitania</taxon>
    </lineage>
</organism>
<accession>A0A8J7R7U9</accession>
<feature type="transmembrane region" description="Helical" evidence="1">
    <location>
        <begin position="158"/>
        <end position="177"/>
    </location>
</feature>
<feature type="transmembrane region" description="Helical" evidence="1">
    <location>
        <begin position="55"/>
        <end position="77"/>
    </location>
</feature>
<proteinExistence type="predicted"/>
<keyword evidence="1" id="KW-1133">Transmembrane helix</keyword>
<feature type="transmembrane region" description="Helical" evidence="1">
    <location>
        <begin position="124"/>
        <end position="146"/>
    </location>
</feature>
<keyword evidence="3" id="KW-1185">Reference proteome</keyword>
<dbReference type="EMBL" id="JAGIYY010000011">
    <property type="protein sequence ID" value="MBP0441070.1"/>
    <property type="molecule type" value="Genomic_DNA"/>
</dbReference>
<evidence type="ECO:0000256" key="1">
    <source>
        <dbReference type="SAM" id="Phobius"/>
    </source>
</evidence>
<feature type="transmembrane region" description="Helical" evidence="1">
    <location>
        <begin position="89"/>
        <end position="112"/>
    </location>
</feature>
<sequence>MEARAQLSRRAWWAALLIGFSLGGFFDGILLHQILQWHHLLSLVDGIGDLSSQVLFDGLFHLLMYVIGAVGLVLLLWARRELGGSTRLLVAATLIGFGAWHTLDAVLSHWLLGIHRIKLDSANPLAWDLAWLVVFGLLPAGVGVLLTRRSDGTGGANGGRAAAALVVLVAIGALWAAQAPADSRSALVVFRPGMDQAQMMRAVVASGGALLWEKRGIWAVRWDDEPPSGQLYRDGAWLVSNSFLPAGCLSWAQL</sequence>
<evidence type="ECO:0000313" key="3">
    <source>
        <dbReference type="Proteomes" id="UP000666240"/>
    </source>
</evidence>
<gene>
    <name evidence="2" type="ORF">J5Y06_20675</name>
</gene>
<name>A0A8J7R7U9_9HYPH</name>
<reference evidence="2" key="1">
    <citation type="submission" date="2021-03" db="EMBL/GenBank/DDBJ databases">
        <title>Genome sequencing and assembly of Tianweitania sediminis.</title>
        <authorList>
            <person name="Chhetri G."/>
        </authorList>
    </citation>
    <scope>NUCLEOTIDE SEQUENCE</scope>
    <source>
        <strain evidence="2">Z8</strain>
    </source>
</reference>
<dbReference type="Proteomes" id="UP000666240">
    <property type="component" value="Unassembled WGS sequence"/>
</dbReference>